<dbReference type="EMBL" id="CAJNDS010002198">
    <property type="protein sequence ID" value="CAE7368495.1"/>
    <property type="molecule type" value="Genomic_DNA"/>
</dbReference>
<protein>
    <submittedName>
        <fullName evidence="1">Uncharacterized protein</fullName>
    </submittedName>
</protein>
<reference evidence="1" key="1">
    <citation type="submission" date="2021-02" db="EMBL/GenBank/DDBJ databases">
        <authorList>
            <person name="Dougan E. K."/>
            <person name="Rhodes N."/>
            <person name="Thang M."/>
            <person name="Chan C."/>
        </authorList>
    </citation>
    <scope>NUCLEOTIDE SEQUENCE</scope>
</reference>
<evidence type="ECO:0000313" key="2">
    <source>
        <dbReference type="Proteomes" id="UP000604046"/>
    </source>
</evidence>
<evidence type="ECO:0000313" key="1">
    <source>
        <dbReference type="EMBL" id="CAE7368495.1"/>
    </source>
</evidence>
<name>A0A812PZZ8_9DINO</name>
<organism evidence="1 2">
    <name type="scientific">Symbiodinium natans</name>
    <dbReference type="NCBI Taxonomy" id="878477"/>
    <lineage>
        <taxon>Eukaryota</taxon>
        <taxon>Sar</taxon>
        <taxon>Alveolata</taxon>
        <taxon>Dinophyceae</taxon>
        <taxon>Suessiales</taxon>
        <taxon>Symbiodiniaceae</taxon>
        <taxon>Symbiodinium</taxon>
    </lineage>
</organism>
<comment type="caution">
    <text evidence="1">The sequence shown here is derived from an EMBL/GenBank/DDBJ whole genome shotgun (WGS) entry which is preliminary data.</text>
</comment>
<sequence length="137" mass="14811">MHLDISRCKNLNDSGEAEARVASAMLMQRQRVRPLPQGFFRHLSPRRLLPPIVNGRPSPSQAGEGMLVAAGSLGTGPGSLSTTQNLDALLLRVLWLSCGSTTAAHQSLQKVGCLAANRWAEGEKRRTMSRHCHDASS</sequence>
<keyword evidence="2" id="KW-1185">Reference proteome</keyword>
<proteinExistence type="predicted"/>
<dbReference type="Proteomes" id="UP000604046">
    <property type="component" value="Unassembled WGS sequence"/>
</dbReference>
<accession>A0A812PZZ8</accession>
<gene>
    <name evidence="1" type="ORF">SNAT2548_LOCUS20057</name>
</gene>
<dbReference type="AlphaFoldDB" id="A0A812PZZ8"/>